<proteinExistence type="predicted"/>
<feature type="domain" description="Metallo-beta-lactamase" evidence="1">
    <location>
        <begin position="12"/>
        <end position="190"/>
    </location>
</feature>
<dbReference type="Proteomes" id="UP000218775">
    <property type="component" value="Unassembled WGS sequence"/>
</dbReference>
<accession>A0A2A4X1G6</accession>
<organism evidence="2 3">
    <name type="scientific">Aerophobetes bacterium</name>
    <dbReference type="NCBI Taxonomy" id="2030807"/>
    <lineage>
        <taxon>Bacteria</taxon>
        <taxon>Candidatus Aerophobota</taxon>
    </lineage>
</organism>
<dbReference type="PANTHER" id="PTHR47619">
    <property type="entry name" value="METALLO-HYDROLASE YYCJ-RELATED"/>
    <property type="match status" value="1"/>
</dbReference>
<name>A0A2A4X1G6_UNCAE</name>
<comment type="caution">
    <text evidence="2">The sequence shown here is derived from an EMBL/GenBank/DDBJ whole genome shotgun (WGS) entry which is preliminary data.</text>
</comment>
<gene>
    <name evidence="2" type="ORF">COB21_04220</name>
</gene>
<dbReference type="Pfam" id="PF00753">
    <property type="entry name" value="Lactamase_B"/>
    <property type="match status" value="1"/>
</dbReference>
<dbReference type="SUPFAM" id="SSF56281">
    <property type="entry name" value="Metallo-hydrolase/oxidoreductase"/>
    <property type="match status" value="1"/>
</dbReference>
<dbReference type="GO" id="GO:0016787">
    <property type="term" value="F:hydrolase activity"/>
    <property type="evidence" value="ECO:0007669"/>
    <property type="project" value="UniProtKB-KW"/>
</dbReference>
<keyword evidence="2" id="KW-0378">Hydrolase</keyword>
<dbReference type="Gene3D" id="3.60.15.10">
    <property type="entry name" value="Ribonuclease Z/Hydroxyacylglutathione hydrolase-like"/>
    <property type="match status" value="1"/>
</dbReference>
<dbReference type="PANTHER" id="PTHR47619:SF1">
    <property type="entry name" value="EXODEOXYRIBONUCLEASE WALJ"/>
    <property type="match status" value="1"/>
</dbReference>
<dbReference type="InterPro" id="IPR001279">
    <property type="entry name" value="Metallo-B-lactamas"/>
</dbReference>
<protein>
    <submittedName>
        <fullName evidence="2">Zn-dependent hydrolase</fullName>
    </submittedName>
</protein>
<evidence type="ECO:0000313" key="2">
    <source>
        <dbReference type="EMBL" id="PCI76542.1"/>
    </source>
</evidence>
<dbReference type="InterPro" id="IPR036866">
    <property type="entry name" value="RibonucZ/Hydroxyglut_hydro"/>
</dbReference>
<dbReference type="InterPro" id="IPR052533">
    <property type="entry name" value="WalJ/YycJ-like"/>
</dbReference>
<sequence>MIGFCPLASGSKGNALFLGSQDKKFLIDVGISLKKLKEKLGEIGVTIDEIDAILITHEHSDHIKGLEKLTEIWKKPIFCNRETAKVLLCSVKSDLNLKIFSSSEPFSFGDIDVFPFSIEHDTVDPVGFVFKVEGFKVSVCADLGFAGTFVQRALHDSDILYLESNHEENMVHACARPSVYKRRVLSRLGHLSNDACNTLLAQVMTNRLKCVYLAHLSSECNSEELAYKKAVHTLKNTQDVKLYIAHQSKVSIPFSFVEAAGAV</sequence>
<evidence type="ECO:0000313" key="3">
    <source>
        <dbReference type="Proteomes" id="UP000218775"/>
    </source>
</evidence>
<dbReference type="EMBL" id="NVUK01000027">
    <property type="protein sequence ID" value="PCI76542.1"/>
    <property type="molecule type" value="Genomic_DNA"/>
</dbReference>
<dbReference type="AlphaFoldDB" id="A0A2A4X1G6"/>
<reference evidence="3" key="1">
    <citation type="submission" date="2017-08" db="EMBL/GenBank/DDBJ databases">
        <title>A dynamic microbial community with high functional redundancy inhabits the cold, oxic subseafloor aquifer.</title>
        <authorList>
            <person name="Tully B.J."/>
            <person name="Wheat C.G."/>
            <person name="Glazer B.T."/>
            <person name="Huber J.A."/>
        </authorList>
    </citation>
    <scope>NUCLEOTIDE SEQUENCE [LARGE SCALE GENOMIC DNA]</scope>
</reference>
<dbReference type="SMART" id="SM00849">
    <property type="entry name" value="Lactamase_B"/>
    <property type="match status" value="1"/>
</dbReference>
<evidence type="ECO:0000259" key="1">
    <source>
        <dbReference type="SMART" id="SM00849"/>
    </source>
</evidence>